<evidence type="ECO:0000313" key="12">
    <source>
        <dbReference type="EMBL" id="AVO41972.1"/>
    </source>
</evidence>
<evidence type="ECO:0000256" key="6">
    <source>
        <dbReference type="ARBA" id="ARBA00023136"/>
    </source>
</evidence>
<dbReference type="InterPro" id="IPR003660">
    <property type="entry name" value="HAMP_dom"/>
</dbReference>
<evidence type="ECO:0000256" key="2">
    <source>
        <dbReference type="ARBA" id="ARBA00022475"/>
    </source>
</evidence>
<feature type="transmembrane region" description="Helical" evidence="9">
    <location>
        <begin position="91"/>
        <end position="119"/>
    </location>
</feature>
<evidence type="ECO:0000256" key="4">
    <source>
        <dbReference type="ARBA" id="ARBA00022692"/>
    </source>
</evidence>
<evidence type="ECO:0000256" key="3">
    <source>
        <dbReference type="ARBA" id="ARBA00022500"/>
    </source>
</evidence>
<dbReference type="InterPro" id="IPR051310">
    <property type="entry name" value="MCP_chemotaxis"/>
</dbReference>
<evidence type="ECO:0000256" key="1">
    <source>
        <dbReference type="ARBA" id="ARBA00004651"/>
    </source>
</evidence>
<accession>A0A2S0N1F3</accession>
<keyword evidence="4 9" id="KW-0812">Transmembrane</keyword>
<dbReference type="Pfam" id="PF00015">
    <property type="entry name" value="MCPsignal"/>
    <property type="match status" value="1"/>
</dbReference>
<keyword evidence="6 9" id="KW-0472">Membrane</keyword>
<dbReference type="PROSITE" id="PS50111">
    <property type="entry name" value="CHEMOTAXIS_TRANSDUC_2"/>
    <property type="match status" value="1"/>
</dbReference>
<evidence type="ECO:0000256" key="8">
    <source>
        <dbReference type="PROSITE-ProRule" id="PRU00284"/>
    </source>
</evidence>
<evidence type="ECO:0000259" key="10">
    <source>
        <dbReference type="PROSITE" id="PS50111"/>
    </source>
</evidence>
<name>A0A2S0N1F3_9BURK</name>
<dbReference type="Pfam" id="PF17200">
    <property type="entry name" value="sCache_2"/>
    <property type="match status" value="1"/>
</dbReference>
<evidence type="ECO:0000256" key="9">
    <source>
        <dbReference type="SAM" id="Phobius"/>
    </source>
</evidence>
<dbReference type="SUPFAM" id="SSF58104">
    <property type="entry name" value="Methyl-accepting chemotaxis protein (MCP) signaling domain"/>
    <property type="match status" value="1"/>
</dbReference>
<gene>
    <name evidence="12" type="ORF">C6571_12370</name>
</gene>
<dbReference type="InterPro" id="IPR004089">
    <property type="entry name" value="MCPsignal_dom"/>
</dbReference>
<dbReference type="PANTHER" id="PTHR43531">
    <property type="entry name" value="PROTEIN ICFG"/>
    <property type="match status" value="1"/>
</dbReference>
<sequence length="548" mass="57892">MHSCLGERSAIGLLHIWIGDSRRRSRFSSGPTGDPMRALELLLFPPSWLLGRMSLRTRLLLLALLALVLFPAMAFWMAWPGLADSTFGARAALAALVGGLSAYLYAGFAVNLLTSVAALGQVARNNARGDLSQAVVVPGSDDLALAGRHLESMNENFSGLVGTIRNQALYVSQAGAGLTANMLDLSQRTEAQAASLEQASASIASLSESVQGTAARSKEVDALTRRVRDEADAGAGAMDVAVTAIAEIAAGSRRMGEIVNVIDGIAFQTNILALNAAVEAARAGETGRGFAVVASEVRTLAQRSATSAREIRELIASSGGQVETGVARIDAVKTNLRTVVHGVREVAQGLTDISEASSAQSMSLHEVAQAVRELDQITQHNGSMVEGALQSTKGLADRSSSLSASVAAIRLRRGTADEAHALVHRAAALVEEIGLSAAAARFHDPAGEFRDRDQYIFVFDHRGVYQVFGSSPERVGRTVHEVPGLDGDLVLREFFAAAQRGGDWVDYEVVNPVTKVVDEKTSFILPLGQNQVIGCGVFKPKGGFNLQT</sequence>
<evidence type="ECO:0000256" key="7">
    <source>
        <dbReference type="ARBA" id="ARBA00029447"/>
    </source>
</evidence>
<dbReference type="SMART" id="SM00283">
    <property type="entry name" value="MA"/>
    <property type="match status" value="1"/>
</dbReference>
<feature type="domain" description="HAMP" evidence="11">
    <location>
        <begin position="110"/>
        <end position="162"/>
    </location>
</feature>
<dbReference type="InterPro" id="IPR033480">
    <property type="entry name" value="sCache_2"/>
</dbReference>
<evidence type="ECO:0000256" key="5">
    <source>
        <dbReference type="ARBA" id="ARBA00022989"/>
    </source>
</evidence>
<dbReference type="Gene3D" id="1.10.287.950">
    <property type="entry name" value="Methyl-accepting chemotaxis protein"/>
    <property type="match status" value="1"/>
</dbReference>
<dbReference type="CDD" id="cd11386">
    <property type="entry name" value="MCP_signal"/>
    <property type="match status" value="1"/>
</dbReference>
<dbReference type="OrthoDB" id="9054408at2"/>
<comment type="similarity">
    <text evidence="7">Belongs to the methyl-accepting chemotaxis (MCP) protein family.</text>
</comment>
<dbReference type="Gene3D" id="3.30.450.20">
    <property type="entry name" value="PAS domain"/>
    <property type="match status" value="1"/>
</dbReference>
<proteinExistence type="inferred from homology"/>
<dbReference type="PANTHER" id="PTHR43531:SF11">
    <property type="entry name" value="METHYL-ACCEPTING CHEMOTAXIS PROTEIN 3"/>
    <property type="match status" value="1"/>
</dbReference>
<evidence type="ECO:0000313" key="13">
    <source>
        <dbReference type="Proteomes" id="UP000239326"/>
    </source>
</evidence>
<dbReference type="GO" id="GO:0007165">
    <property type="term" value="P:signal transduction"/>
    <property type="evidence" value="ECO:0007669"/>
    <property type="project" value="UniProtKB-KW"/>
</dbReference>
<keyword evidence="2" id="KW-1003">Cell membrane</keyword>
<feature type="domain" description="Methyl-accepting transducer" evidence="10">
    <location>
        <begin position="167"/>
        <end position="396"/>
    </location>
</feature>
<dbReference type="GO" id="GO:0006935">
    <property type="term" value="P:chemotaxis"/>
    <property type="evidence" value="ECO:0007669"/>
    <property type="project" value="UniProtKB-KW"/>
</dbReference>
<keyword evidence="3" id="KW-0145">Chemotaxis</keyword>
<dbReference type="PROSITE" id="PS50885">
    <property type="entry name" value="HAMP"/>
    <property type="match status" value="1"/>
</dbReference>
<keyword evidence="13" id="KW-1185">Reference proteome</keyword>
<dbReference type="EMBL" id="CP027669">
    <property type="protein sequence ID" value="AVO41972.1"/>
    <property type="molecule type" value="Genomic_DNA"/>
</dbReference>
<keyword evidence="8" id="KW-0807">Transducer</keyword>
<dbReference type="Proteomes" id="UP000239326">
    <property type="component" value="Chromosome"/>
</dbReference>
<reference evidence="12 13" key="1">
    <citation type="submission" date="2018-03" db="EMBL/GenBank/DDBJ databases">
        <title>Genome sequencing of Simplicispira sp.</title>
        <authorList>
            <person name="Kim S.-J."/>
            <person name="Heo J."/>
            <person name="Kwon S.-W."/>
        </authorList>
    </citation>
    <scope>NUCLEOTIDE SEQUENCE [LARGE SCALE GENOMIC DNA]</scope>
    <source>
        <strain evidence="12 13">SC1-8</strain>
    </source>
</reference>
<dbReference type="GO" id="GO:0005886">
    <property type="term" value="C:plasma membrane"/>
    <property type="evidence" value="ECO:0007669"/>
    <property type="project" value="UniProtKB-SubCell"/>
</dbReference>
<dbReference type="KEGG" id="simp:C6571_12370"/>
<comment type="subcellular location">
    <subcellularLocation>
        <location evidence="1">Cell membrane</location>
        <topology evidence="1">Multi-pass membrane protein</topology>
    </subcellularLocation>
</comment>
<organism evidence="12 13">
    <name type="scientific">Simplicispira suum</name>
    <dbReference type="NCBI Taxonomy" id="2109915"/>
    <lineage>
        <taxon>Bacteria</taxon>
        <taxon>Pseudomonadati</taxon>
        <taxon>Pseudomonadota</taxon>
        <taxon>Betaproteobacteria</taxon>
        <taxon>Burkholderiales</taxon>
        <taxon>Comamonadaceae</taxon>
        <taxon>Simplicispira</taxon>
    </lineage>
</organism>
<evidence type="ECO:0000259" key="11">
    <source>
        <dbReference type="PROSITE" id="PS50885"/>
    </source>
</evidence>
<dbReference type="AlphaFoldDB" id="A0A2S0N1F3"/>
<keyword evidence="5 9" id="KW-1133">Transmembrane helix</keyword>
<feature type="transmembrane region" description="Helical" evidence="9">
    <location>
        <begin position="59"/>
        <end position="79"/>
    </location>
</feature>
<protein>
    <submittedName>
        <fullName evidence="12">Chemotaxis protein</fullName>
    </submittedName>
</protein>